<dbReference type="EMBL" id="OIVN01006276">
    <property type="protein sequence ID" value="SPD29571.1"/>
    <property type="molecule type" value="Genomic_DNA"/>
</dbReference>
<accession>A0A2N9IZT5</accession>
<dbReference type="CDD" id="cd09272">
    <property type="entry name" value="RNase_HI_RT_Ty1"/>
    <property type="match status" value="1"/>
</dbReference>
<reference evidence="1" key="1">
    <citation type="submission" date="2018-02" db="EMBL/GenBank/DDBJ databases">
        <authorList>
            <person name="Cohen D.B."/>
            <person name="Kent A.D."/>
        </authorList>
    </citation>
    <scope>NUCLEOTIDE SEQUENCE</scope>
</reference>
<evidence type="ECO:0000313" key="1">
    <source>
        <dbReference type="EMBL" id="SPD29571.1"/>
    </source>
</evidence>
<evidence type="ECO:0008006" key="2">
    <source>
        <dbReference type="Google" id="ProtNLM"/>
    </source>
</evidence>
<name>A0A2N9IZT5_FAGSY</name>
<organism evidence="1">
    <name type="scientific">Fagus sylvatica</name>
    <name type="common">Beechnut</name>
    <dbReference type="NCBI Taxonomy" id="28930"/>
    <lineage>
        <taxon>Eukaryota</taxon>
        <taxon>Viridiplantae</taxon>
        <taxon>Streptophyta</taxon>
        <taxon>Embryophyta</taxon>
        <taxon>Tracheophyta</taxon>
        <taxon>Spermatophyta</taxon>
        <taxon>Magnoliopsida</taxon>
        <taxon>eudicotyledons</taxon>
        <taxon>Gunneridae</taxon>
        <taxon>Pentapetalae</taxon>
        <taxon>rosids</taxon>
        <taxon>fabids</taxon>
        <taxon>Fagales</taxon>
        <taxon>Fagaceae</taxon>
        <taxon>Fagus</taxon>
    </lineage>
</organism>
<dbReference type="PANTHER" id="PTHR11439:SF467">
    <property type="entry name" value="INTEGRASE CATALYTIC DOMAIN-CONTAINING PROTEIN"/>
    <property type="match status" value="1"/>
</dbReference>
<dbReference type="AlphaFoldDB" id="A0A2N9IZT5"/>
<gene>
    <name evidence="1" type="ORF">FSB_LOCUS57453</name>
</gene>
<protein>
    <recommendedName>
        <fullName evidence="2">Reverse transcriptase Ty1/copia-type domain-containing protein</fullName>
    </recommendedName>
</protein>
<proteinExistence type="predicted"/>
<dbReference type="PANTHER" id="PTHR11439">
    <property type="entry name" value="GAG-POL-RELATED RETROTRANSPOSON"/>
    <property type="match status" value="1"/>
</dbReference>
<sequence>MHRFKPVSTPLAVHFKLSTVLSPQFKEEKEKKHMSRVSYASAVGSMMYAMICTRLDISQAVSVFSSYMANLGKEHWQAVKWILRYLRGTADVGLVYDNASTNSSSVVGFVDSDYVLHSPVALSTTEAEYMIATKAVKKAIWLKGLVGDLGLQQGDTLVFCDSQSTIHLTKNQMYHKRPKHIDVRGFSGGARGVSFVRFDRIQGLRAFLVPSLLGRHSECLEKINNFGANPKGFQYLRKISLMRKQKRGGKLEN</sequence>